<dbReference type="InterPro" id="IPR025303">
    <property type="entry name" value="PdaC"/>
</dbReference>
<dbReference type="InterPro" id="IPR021729">
    <property type="entry name" value="DUF3298"/>
</dbReference>
<dbReference type="AlphaFoldDB" id="A0A848M978"/>
<evidence type="ECO:0000313" key="6">
    <source>
        <dbReference type="Proteomes" id="UP000565468"/>
    </source>
</evidence>
<sequence length="353" mass="38840">MNTKMKMMTAILSAGMLFGGAGWQAVSVDAATTAVTQASVNADVTLKWNGKQLTQKGLISRGSTYIPITAVRDLLGLSLTYDAKKRAYTLSGGVNEITAHVYDASEIGLLVNGFYAGEPGAKIVKGRLYVPYSLLNEYLGVQGQWNASTKTLSMSTIAPNKLTIGSESMNKPHNKANIEVRYPVIRGMEHAEAQSAINAVLKKHAKTFIETAAEELSDIPQSHTGYPYEYTGDFVVHYNQDGLLSITSYEYTYAGGAHGMTYQTSRTFSLKDGKELKLGDVINLKGGNKQKLDSYILNQFEDSDGYLGGFTEVPEDAQFYLKKGTAVLYFQLYEYTAYAYGFPEFELPLKEWK</sequence>
<reference evidence="5 6" key="1">
    <citation type="submission" date="2020-04" db="EMBL/GenBank/DDBJ databases">
        <title>Paenibacillus algicola sp. nov., a novel marine bacterium producing alginate lyase.</title>
        <authorList>
            <person name="Huang H."/>
        </authorList>
    </citation>
    <scope>NUCLEOTIDE SEQUENCE [LARGE SCALE GENOMIC DNA]</scope>
    <source>
        <strain evidence="5 6">L7-75</strain>
    </source>
</reference>
<dbReference type="Gene3D" id="3.90.640.20">
    <property type="entry name" value="Heat-shock cognate protein, ATPase"/>
    <property type="match status" value="1"/>
</dbReference>
<keyword evidence="1" id="KW-0732">Signal</keyword>
<dbReference type="Pfam" id="PF07833">
    <property type="entry name" value="Cu_amine_oxidN1"/>
    <property type="match status" value="1"/>
</dbReference>
<keyword evidence="6" id="KW-1185">Reference proteome</keyword>
<gene>
    <name evidence="5" type="ORF">HII30_15490</name>
</gene>
<dbReference type="InterPro" id="IPR012854">
    <property type="entry name" value="Cu_amine_oxidase-like_N"/>
</dbReference>
<evidence type="ECO:0000259" key="3">
    <source>
        <dbReference type="Pfam" id="PF11738"/>
    </source>
</evidence>
<feature type="signal peptide" evidence="1">
    <location>
        <begin position="1"/>
        <end position="24"/>
    </location>
</feature>
<dbReference type="Pfam" id="PF13739">
    <property type="entry name" value="PdaC"/>
    <property type="match status" value="1"/>
</dbReference>
<evidence type="ECO:0000259" key="2">
    <source>
        <dbReference type="Pfam" id="PF07833"/>
    </source>
</evidence>
<dbReference type="InterPro" id="IPR037126">
    <property type="entry name" value="PdaC/RsiV-like_sf"/>
</dbReference>
<accession>A0A848M978</accession>
<dbReference type="EMBL" id="JABBPN010000015">
    <property type="protein sequence ID" value="NMO97166.1"/>
    <property type="molecule type" value="Genomic_DNA"/>
</dbReference>
<name>A0A848M978_PAELE</name>
<protein>
    <submittedName>
        <fullName evidence="5">DUF4163 domain-containing protein</fullName>
    </submittedName>
</protein>
<evidence type="ECO:0000256" key="1">
    <source>
        <dbReference type="SAM" id="SignalP"/>
    </source>
</evidence>
<feature type="domain" description="Copper amine oxidase-like N-terminal" evidence="2">
    <location>
        <begin position="49"/>
        <end position="153"/>
    </location>
</feature>
<proteinExistence type="predicted"/>
<feature type="chain" id="PRO_5039270491" evidence="1">
    <location>
        <begin position="25"/>
        <end position="353"/>
    </location>
</feature>
<dbReference type="Gene3D" id="3.30.565.40">
    <property type="entry name" value="Fervidobacterium nodosum Rt17-B1 like"/>
    <property type="match status" value="1"/>
</dbReference>
<dbReference type="Proteomes" id="UP000565468">
    <property type="component" value="Unassembled WGS sequence"/>
</dbReference>
<organism evidence="5 6">
    <name type="scientific">Paenibacillus lemnae</name>
    <dbReference type="NCBI Taxonomy" id="1330551"/>
    <lineage>
        <taxon>Bacteria</taxon>
        <taxon>Bacillati</taxon>
        <taxon>Bacillota</taxon>
        <taxon>Bacilli</taxon>
        <taxon>Bacillales</taxon>
        <taxon>Paenibacillaceae</taxon>
        <taxon>Paenibacillus</taxon>
    </lineage>
</organism>
<dbReference type="Pfam" id="PF11738">
    <property type="entry name" value="DUF3298"/>
    <property type="match status" value="1"/>
</dbReference>
<feature type="domain" description="DUF3298" evidence="3">
    <location>
        <begin position="308"/>
        <end position="349"/>
    </location>
</feature>
<evidence type="ECO:0000313" key="5">
    <source>
        <dbReference type="EMBL" id="NMO97166.1"/>
    </source>
</evidence>
<evidence type="ECO:0000259" key="4">
    <source>
        <dbReference type="Pfam" id="PF13739"/>
    </source>
</evidence>
<comment type="caution">
    <text evidence="5">The sequence shown here is derived from an EMBL/GenBank/DDBJ whole genome shotgun (WGS) entry which is preliminary data.</text>
</comment>
<feature type="domain" description="Deacetylase PdaC" evidence="4">
    <location>
        <begin position="174"/>
        <end position="261"/>
    </location>
</feature>